<dbReference type="InterPro" id="IPR011707">
    <property type="entry name" value="Cu-oxidase-like_N"/>
</dbReference>
<dbReference type="InterPro" id="IPR008972">
    <property type="entry name" value="Cupredoxin"/>
</dbReference>
<dbReference type="SUPFAM" id="SSF49503">
    <property type="entry name" value="Cupredoxins"/>
    <property type="match status" value="2"/>
</dbReference>
<dbReference type="Proteomes" id="UP000241118">
    <property type="component" value="Unassembled WGS sequence"/>
</dbReference>
<dbReference type="GO" id="GO:0030288">
    <property type="term" value="C:outer membrane-bounded periplasmic space"/>
    <property type="evidence" value="ECO:0007669"/>
    <property type="project" value="TreeGrafter"/>
</dbReference>
<sequence length="271" mass="29198">MRYNGSAPGPLVKLREGDRVRLEFRNDLDADSSLHLHGLPLAPAVDAPLTHLPPGATSAQEFTVPDGVAGTYWYHPHAHGDVERQLLAGLAGPIVITGTTDESLKACDDRVLVFTRTGQDVSVNGAVRPVLTPTSGRTRLRLLNATAGDHLLLGVLRSGERTPLHLVATDGGFVDLEARLGTLEVWDVVNEHTTDHPFHLHSYSFQVLSRDGAPEPLRAWRDTVNVPPGATVSIAVPFRGEPGRTVYHCHIASHEDLGMMGVLDVVWAPAG</sequence>
<evidence type="ECO:0000313" key="5">
    <source>
        <dbReference type="EMBL" id="PSL55821.1"/>
    </source>
</evidence>
<organism evidence="5 6">
    <name type="scientific">Saccharothrix carnea</name>
    <dbReference type="NCBI Taxonomy" id="1280637"/>
    <lineage>
        <taxon>Bacteria</taxon>
        <taxon>Bacillati</taxon>
        <taxon>Actinomycetota</taxon>
        <taxon>Actinomycetes</taxon>
        <taxon>Pseudonocardiales</taxon>
        <taxon>Pseudonocardiaceae</taxon>
        <taxon>Saccharothrix</taxon>
    </lineage>
</organism>
<keyword evidence="6" id="KW-1185">Reference proteome</keyword>
<evidence type="ECO:0000256" key="1">
    <source>
        <dbReference type="ARBA" id="ARBA00022723"/>
    </source>
</evidence>
<evidence type="ECO:0000256" key="2">
    <source>
        <dbReference type="ARBA" id="ARBA00023002"/>
    </source>
</evidence>
<dbReference type="RefSeq" id="WP_106615555.1">
    <property type="nucleotide sequence ID" value="NZ_PYAX01000004.1"/>
</dbReference>
<accession>A0A2P8IBI1</accession>
<name>A0A2P8IBI1_SACCR</name>
<dbReference type="InterPro" id="IPR002355">
    <property type="entry name" value="Cu_oxidase_Cu_BS"/>
</dbReference>
<dbReference type="EMBL" id="PYAX01000004">
    <property type="protein sequence ID" value="PSL55821.1"/>
    <property type="molecule type" value="Genomic_DNA"/>
</dbReference>
<dbReference type="Pfam" id="PF07731">
    <property type="entry name" value="Cu-oxidase_2"/>
    <property type="match status" value="1"/>
</dbReference>
<feature type="domain" description="Plastocyanin-like" evidence="4">
    <location>
        <begin position="2"/>
        <end position="98"/>
    </location>
</feature>
<gene>
    <name evidence="5" type="ORF">B0I31_104112</name>
</gene>
<dbReference type="GO" id="GO:0016491">
    <property type="term" value="F:oxidoreductase activity"/>
    <property type="evidence" value="ECO:0007669"/>
    <property type="project" value="UniProtKB-KW"/>
</dbReference>
<dbReference type="AlphaFoldDB" id="A0A2P8IBI1"/>
<evidence type="ECO:0000259" key="4">
    <source>
        <dbReference type="Pfam" id="PF07732"/>
    </source>
</evidence>
<feature type="domain" description="Plastocyanin-like" evidence="3">
    <location>
        <begin position="176"/>
        <end position="265"/>
    </location>
</feature>
<keyword evidence="1" id="KW-0479">Metal-binding</keyword>
<keyword evidence="2" id="KW-0560">Oxidoreductase</keyword>
<comment type="caution">
    <text evidence="5">The sequence shown here is derived from an EMBL/GenBank/DDBJ whole genome shotgun (WGS) entry which is preliminary data.</text>
</comment>
<protein>
    <submittedName>
        <fullName evidence="5">Multicopper oxidase</fullName>
    </submittedName>
</protein>
<dbReference type="PROSITE" id="PS00080">
    <property type="entry name" value="MULTICOPPER_OXIDASE2"/>
    <property type="match status" value="1"/>
</dbReference>
<evidence type="ECO:0000259" key="3">
    <source>
        <dbReference type="Pfam" id="PF07731"/>
    </source>
</evidence>
<dbReference type="Pfam" id="PF07732">
    <property type="entry name" value="Cu-oxidase_3"/>
    <property type="match status" value="1"/>
</dbReference>
<dbReference type="InterPro" id="IPR011706">
    <property type="entry name" value="Cu-oxidase_C"/>
</dbReference>
<evidence type="ECO:0000313" key="6">
    <source>
        <dbReference type="Proteomes" id="UP000241118"/>
    </source>
</evidence>
<proteinExistence type="predicted"/>
<dbReference type="InterPro" id="IPR045087">
    <property type="entry name" value="Cu-oxidase_fam"/>
</dbReference>
<reference evidence="5 6" key="1">
    <citation type="submission" date="2018-03" db="EMBL/GenBank/DDBJ databases">
        <title>Genomic Encyclopedia of Type Strains, Phase III (KMG-III): the genomes of soil and plant-associated and newly described type strains.</title>
        <authorList>
            <person name="Whitman W."/>
        </authorList>
    </citation>
    <scope>NUCLEOTIDE SEQUENCE [LARGE SCALE GENOMIC DNA]</scope>
    <source>
        <strain evidence="5 6">CGMCC 4.7097</strain>
    </source>
</reference>
<dbReference type="GO" id="GO:0005507">
    <property type="term" value="F:copper ion binding"/>
    <property type="evidence" value="ECO:0007669"/>
    <property type="project" value="InterPro"/>
</dbReference>
<dbReference type="Gene3D" id="2.60.40.420">
    <property type="entry name" value="Cupredoxins - blue copper proteins"/>
    <property type="match status" value="2"/>
</dbReference>
<dbReference type="PANTHER" id="PTHR11709">
    <property type="entry name" value="MULTI-COPPER OXIDASE"/>
    <property type="match status" value="1"/>
</dbReference>
<dbReference type="PANTHER" id="PTHR11709:SF2">
    <property type="entry name" value="MULTICOPPER OXIDASE LPR1"/>
    <property type="match status" value="1"/>
</dbReference>